<dbReference type="Proteomes" id="UP001292094">
    <property type="component" value="Unassembled WGS sequence"/>
</dbReference>
<evidence type="ECO:0000256" key="1">
    <source>
        <dbReference type="SAM" id="MobiDB-lite"/>
    </source>
</evidence>
<keyword evidence="3" id="KW-1185">Reference proteome</keyword>
<sequence length="114" mass="12006">MRFTGPPPSPLTQQPSPLPTNPPPSLAVPLPHTSLFTTPSTLPSLGQDSSQPGGMHGTTHEEEPTSPRPTPEPRGHLLARQDTHDAQRSEGQQHLGVKRKDAGTGGREGGMGRG</sequence>
<feature type="compositionally biased region" description="Pro residues" evidence="1">
    <location>
        <begin position="1"/>
        <end position="26"/>
    </location>
</feature>
<protein>
    <submittedName>
        <fullName evidence="2">Uncharacterized protein</fullName>
    </submittedName>
</protein>
<feature type="compositionally biased region" description="Basic and acidic residues" evidence="1">
    <location>
        <begin position="58"/>
        <end position="88"/>
    </location>
</feature>
<feature type="region of interest" description="Disordered" evidence="1">
    <location>
        <begin position="1"/>
        <end position="114"/>
    </location>
</feature>
<reference evidence="2" key="1">
    <citation type="submission" date="2023-11" db="EMBL/GenBank/DDBJ databases">
        <title>Genome assemblies of two species of porcelain crab, Petrolisthes cinctipes and Petrolisthes manimaculis (Anomura: Porcellanidae).</title>
        <authorList>
            <person name="Angst P."/>
        </authorList>
    </citation>
    <scope>NUCLEOTIDE SEQUENCE</scope>
    <source>
        <strain evidence="2">PB745_02</strain>
        <tissue evidence="2">Gill</tissue>
    </source>
</reference>
<dbReference type="EMBL" id="JAWZYT010002613">
    <property type="protein sequence ID" value="KAK4303117.1"/>
    <property type="molecule type" value="Genomic_DNA"/>
</dbReference>
<organism evidence="2 3">
    <name type="scientific">Petrolisthes manimaculis</name>
    <dbReference type="NCBI Taxonomy" id="1843537"/>
    <lineage>
        <taxon>Eukaryota</taxon>
        <taxon>Metazoa</taxon>
        <taxon>Ecdysozoa</taxon>
        <taxon>Arthropoda</taxon>
        <taxon>Crustacea</taxon>
        <taxon>Multicrustacea</taxon>
        <taxon>Malacostraca</taxon>
        <taxon>Eumalacostraca</taxon>
        <taxon>Eucarida</taxon>
        <taxon>Decapoda</taxon>
        <taxon>Pleocyemata</taxon>
        <taxon>Anomura</taxon>
        <taxon>Galatheoidea</taxon>
        <taxon>Porcellanidae</taxon>
        <taxon>Petrolisthes</taxon>
    </lineage>
</organism>
<comment type="caution">
    <text evidence="2">The sequence shown here is derived from an EMBL/GenBank/DDBJ whole genome shotgun (WGS) entry which is preliminary data.</text>
</comment>
<gene>
    <name evidence="2" type="ORF">Pmani_024846</name>
</gene>
<accession>A0AAE1P956</accession>
<evidence type="ECO:0000313" key="3">
    <source>
        <dbReference type="Proteomes" id="UP001292094"/>
    </source>
</evidence>
<name>A0AAE1P956_9EUCA</name>
<evidence type="ECO:0000313" key="2">
    <source>
        <dbReference type="EMBL" id="KAK4303117.1"/>
    </source>
</evidence>
<proteinExistence type="predicted"/>
<feature type="compositionally biased region" description="Gly residues" evidence="1">
    <location>
        <begin position="103"/>
        <end position="114"/>
    </location>
</feature>
<dbReference type="AlphaFoldDB" id="A0AAE1P956"/>
<feature type="compositionally biased region" description="Low complexity" evidence="1">
    <location>
        <begin position="27"/>
        <end position="45"/>
    </location>
</feature>